<dbReference type="PANTHER" id="PTHR37291">
    <property type="entry name" value="5-METHYLCYTOSINE-SPECIFIC RESTRICTION ENZYME B"/>
    <property type="match status" value="1"/>
</dbReference>
<sequence>MEDVKFLETINEINDWSKKFVIFENDVNKFISEVSNLDEDFLSKQREIYYEASLYKNKIRPVNYVRLVILDNIINRKALNEDIINEIKNKVDLKDSSYFSAYPEYKNQIEQQETKDSFKVWNNFRILFQIYYNYFRQEIEELLKYIANYIENSILKMSLKRRISSFDGNSNFGRSYAWIALYKLDKKSHQFGWQYFIDIDSSRGIIYGLYPGVKIEGKKIEIIKPLSEFDLEVYRDDLTKLKNEFIERNNSIVLKPSKDKKRSIEDIEDFEEVEEEEIEELETFPLNLILFGPPGTGKTVLAIKKAVNIIDSSLDSDDFNEILEKYKEFEKKGLIKFITFHQSYSYEDFIEGYKYNKDQKVPLPEPGVFKGFIDSIPKNSGNYVLIIDEINRGNISNIFGEVITIIEKDKRENEEFSTEIELPYSHTKFSIPNNLYIIGTMNTADRSIALLDIALRRRFNFEEILPNSKLIEEKIKPYFENAADWKAIIEIFELLNKRIEILIDKDHTIGHSYFMKIRNQNDLYNVWYSQIIPLLKEYFYNDWSSLKKVLSEYKEKDGNEFGFIKDLRSSYKTVLPDITAEDYPCEIVKYENRKNEILSILRATFLGTSK</sequence>
<gene>
    <name evidence="2" type="ORF">LCGC14_0849690</name>
</gene>
<dbReference type="EMBL" id="LAZR01002527">
    <property type="protein sequence ID" value="KKN28881.1"/>
    <property type="molecule type" value="Genomic_DNA"/>
</dbReference>
<protein>
    <recommendedName>
        <fullName evidence="1">AAA+ ATPase domain-containing protein</fullName>
    </recommendedName>
</protein>
<organism evidence="2">
    <name type="scientific">marine sediment metagenome</name>
    <dbReference type="NCBI Taxonomy" id="412755"/>
    <lineage>
        <taxon>unclassified sequences</taxon>
        <taxon>metagenomes</taxon>
        <taxon>ecological metagenomes</taxon>
    </lineage>
</organism>
<dbReference type="InterPro" id="IPR011704">
    <property type="entry name" value="ATPase_dyneun-rel_AAA"/>
</dbReference>
<dbReference type="GO" id="GO:0005524">
    <property type="term" value="F:ATP binding"/>
    <property type="evidence" value="ECO:0007669"/>
    <property type="project" value="InterPro"/>
</dbReference>
<dbReference type="InterPro" id="IPR027417">
    <property type="entry name" value="P-loop_NTPase"/>
</dbReference>
<evidence type="ECO:0000259" key="1">
    <source>
        <dbReference type="SMART" id="SM00382"/>
    </source>
</evidence>
<dbReference type="GO" id="GO:0016887">
    <property type="term" value="F:ATP hydrolysis activity"/>
    <property type="evidence" value="ECO:0007669"/>
    <property type="project" value="InterPro"/>
</dbReference>
<dbReference type="SUPFAM" id="SSF52540">
    <property type="entry name" value="P-loop containing nucleoside triphosphate hydrolases"/>
    <property type="match status" value="1"/>
</dbReference>
<dbReference type="Pfam" id="PF07728">
    <property type="entry name" value="AAA_5"/>
    <property type="match status" value="1"/>
</dbReference>
<dbReference type="Gene3D" id="3.40.50.300">
    <property type="entry name" value="P-loop containing nucleotide triphosphate hydrolases"/>
    <property type="match status" value="1"/>
</dbReference>
<dbReference type="PANTHER" id="PTHR37291:SF1">
    <property type="entry name" value="TYPE IV METHYL-DIRECTED RESTRICTION ENZYME ECOKMCRB SUBUNIT"/>
    <property type="match status" value="1"/>
</dbReference>
<proteinExistence type="predicted"/>
<reference evidence="2" key="1">
    <citation type="journal article" date="2015" name="Nature">
        <title>Complex archaea that bridge the gap between prokaryotes and eukaryotes.</title>
        <authorList>
            <person name="Spang A."/>
            <person name="Saw J.H."/>
            <person name="Jorgensen S.L."/>
            <person name="Zaremba-Niedzwiedzka K."/>
            <person name="Martijn J."/>
            <person name="Lind A.E."/>
            <person name="van Eijk R."/>
            <person name="Schleper C."/>
            <person name="Guy L."/>
            <person name="Ettema T.J."/>
        </authorList>
    </citation>
    <scope>NUCLEOTIDE SEQUENCE</scope>
</reference>
<name>A0A0F9RVH4_9ZZZZ</name>
<evidence type="ECO:0000313" key="2">
    <source>
        <dbReference type="EMBL" id="KKN28881.1"/>
    </source>
</evidence>
<feature type="domain" description="AAA+ ATPase" evidence="1">
    <location>
        <begin position="284"/>
        <end position="469"/>
    </location>
</feature>
<accession>A0A0F9RVH4</accession>
<dbReference type="SMART" id="SM00382">
    <property type="entry name" value="AAA"/>
    <property type="match status" value="1"/>
</dbReference>
<comment type="caution">
    <text evidence="2">The sequence shown here is derived from an EMBL/GenBank/DDBJ whole genome shotgun (WGS) entry which is preliminary data.</text>
</comment>
<dbReference type="InterPro" id="IPR003593">
    <property type="entry name" value="AAA+_ATPase"/>
</dbReference>
<dbReference type="InterPro" id="IPR052934">
    <property type="entry name" value="Methyl-DNA_Rec/Restrict_Enz"/>
</dbReference>
<dbReference type="AlphaFoldDB" id="A0A0F9RVH4"/>